<feature type="region of interest" description="Disordered" evidence="1">
    <location>
        <begin position="32"/>
        <end position="63"/>
    </location>
</feature>
<organism evidence="2 3">
    <name type="scientific">Podarcis lilfordi</name>
    <name type="common">Lilford's wall lizard</name>
    <dbReference type="NCBI Taxonomy" id="74358"/>
    <lineage>
        <taxon>Eukaryota</taxon>
        <taxon>Metazoa</taxon>
        <taxon>Chordata</taxon>
        <taxon>Craniata</taxon>
        <taxon>Vertebrata</taxon>
        <taxon>Euteleostomi</taxon>
        <taxon>Lepidosauria</taxon>
        <taxon>Squamata</taxon>
        <taxon>Bifurcata</taxon>
        <taxon>Unidentata</taxon>
        <taxon>Episquamata</taxon>
        <taxon>Laterata</taxon>
        <taxon>Lacertibaenia</taxon>
        <taxon>Lacertidae</taxon>
        <taxon>Podarcis</taxon>
    </lineage>
</organism>
<dbReference type="EMBL" id="OX395129">
    <property type="protein sequence ID" value="CAI5772714.1"/>
    <property type="molecule type" value="Genomic_DNA"/>
</dbReference>
<reference evidence="2" key="1">
    <citation type="submission" date="2022-12" db="EMBL/GenBank/DDBJ databases">
        <authorList>
            <person name="Alioto T."/>
            <person name="Alioto T."/>
            <person name="Gomez Garrido J."/>
        </authorList>
    </citation>
    <scope>NUCLEOTIDE SEQUENCE</scope>
</reference>
<feature type="compositionally biased region" description="Polar residues" evidence="1">
    <location>
        <begin position="53"/>
        <end position="63"/>
    </location>
</feature>
<dbReference type="AlphaFoldDB" id="A0AA35K8B3"/>
<name>A0AA35K8B3_9SAUR</name>
<proteinExistence type="predicted"/>
<sequence length="100" mass="11570">MQQRLLKHKTLDKVVAQASKVELVKDMASLSRHKSMTQVQLHTSEEKDRSCQSDESSTTKNIPTAIQQLQKDVNKLKAAEQEQPWAVIYLEEKEDEHLRK</sequence>
<protein>
    <submittedName>
        <fullName evidence="2">Uncharacterized protein</fullName>
    </submittedName>
</protein>
<accession>A0AA35K8B3</accession>
<keyword evidence="3" id="KW-1185">Reference proteome</keyword>
<dbReference type="Proteomes" id="UP001178461">
    <property type="component" value="Chromosome 4"/>
</dbReference>
<evidence type="ECO:0000313" key="3">
    <source>
        <dbReference type="Proteomes" id="UP001178461"/>
    </source>
</evidence>
<feature type="compositionally biased region" description="Basic and acidic residues" evidence="1">
    <location>
        <begin position="43"/>
        <end position="52"/>
    </location>
</feature>
<evidence type="ECO:0000313" key="2">
    <source>
        <dbReference type="EMBL" id="CAI5772714.1"/>
    </source>
</evidence>
<gene>
    <name evidence="2" type="ORF">PODLI_1B016137</name>
</gene>
<evidence type="ECO:0000256" key="1">
    <source>
        <dbReference type="SAM" id="MobiDB-lite"/>
    </source>
</evidence>